<dbReference type="Proteomes" id="UP000193738">
    <property type="component" value="Unassembled WGS sequence"/>
</dbReference>
<proteinExistence type="predicted"/>
<sequence>MLSVLLWMAGSVDPGDFRDLRRFGRSADEPFRVCSAGGVEYAGTFVADCLGQAVVHVSGGMRAPPAAAMFIVIPTQEDLAVKSSFLDEPNRPGKSGRHFNVLNWASLNRLSLETCVANVTG</sequence>
<dbReference type="EMBL" id="LQOX01000041">
    <property type="protein sequence ID" value="ORV75557.1"/>
    <property type="molecule type" value="Genomic_DNA"/>
</dbReference>
<keyword evidence="2" id="KW-1185">Reference proteome</keyword>
<evidence type="ECO:0000313" key="2">
    <source>
        <dbReference type="Proteomes" id="UP000193738"/>
    </source>
</evidence>
<reference evidence="1 2" key="1">
    <citation type="submission" date="2016-01" db="EMBL/GenBank/DDBJ databases">
        <title>The new phylogeny of the genus Mycobacterium.</title>
        <authorList>
            <person name="Tarcisio F."/>
            <person name="Conor M."/>
            <person name="Antonella G."/>
            <person name="Elisabetta G."/>
            <person name="Giulia F.S."/>
            <person name="Sara T."/>
            <person name="Anna F."/>
            <person name="Clotilde B."/>
            <person name="Roberto B."/>
            <person name="Veronica D.S."/>
            <person name="Fabio R."/>
            <person name="Monica P."/>
            <person name="Olivier J."/>
            <person name="Enrico T."/>
            <person name="Nicola S."/>
        </authorList>
    </citation>
    <scope>NUCLEOTIDE SEQUENCE [LARGE SCALE GENOMIC DNA]</scope>
    <source>
        <strain evidence="1 2">DSM 43505</strain>
    </source>
</reference>
<evidence type="ECO:0000313" key="1">
    <source>
        <dbReference type="EMBL" id="ORV75557.1"/>
    </source>
</evidence>
<organism evidence="1 2">
    <name type="scientific">Mycobacterium gastri</name>
    <dbReference type="NCBI Taxonomy" id="1777"/>
    <lineage>
        <taxon>Bacteria</taxon>
        <taxon>Bacillati</taxon>
        <taxon>Actinomycetota</taxon>
        <taxon>Actinomycetes</taxon>
        <taxon>Mycobacteriales</taxon>
        <taxon>Mycobacteriaceae</taxon>
        <taxon>Mycobacterium</taxon>
    </lineage>
</organism>
<comment type="caution">
    <text evidence="1">The sequence shown here is derived from an EMBL/GenBank/DDBJ whole genome shotgun (WGS) entry which is preliminary data.</text>
</comment>
<dbReference type="AlphaFoldDB" id="A0A1X1VZ96"/>
<accession>A0A1X1VZ96</accession>
<name>A0A1X1VZ96_MYCGS</name>
<protein>
    <submittedName>
        <fullName evidence="1">Uncharacterized protein</fullName>
    </submittedName>
</protein>
<gene>
    <name evidence="1" type="ORF">AWC07_23000</name>
</gene>